<dbReference type="SUPFAM" id="SSF110087">
    <property type="entry name" value="DR1885-like metal-binding protein"/>
    <property type="match status" value="1"/>
</dbReference>
<sequence>MKQMLFSVVAGLTLSLATSAAHAGSDAVVVEDAWARASIGTSRPGAAYMEIRNTGDETVTVTGLVTDLAKMPEIHRTSTDDRGVSSMAPAGEVEIAPEATVALEPGGLHAMLMQLQRPMKEGESFSLTLLFSDGGEVRVEIPIRSISARGPED</sequence>
<reference evidence="2 3" key="1">
    <citation type="submission" date="2016-10" db="EMBL/GenBank/DDBJ databases">
        <authorList>
            <person name="de Groot N.N."/>
        </authorList>
    </citation>
    <scope>NUCLEOTIDE SEQUENCE [LARGE SCALE GENOMIC DNA]</scope>
    <source>
        <strain evidence="2 3">DSM 19547</strain>
    </source>
</reference>
<feature type="signal peptide" evidence="1">
    <location>
        <begin position="1"/>
        <end position="23"/>
    </location>
</feature>
<keyword evidence="1" id="KW-0732">Signal</keyword>
<organism evidence="2 3">
    <name type="scientific">Tranquillimonas alkanivorans</name>
    <dbReference type="NCBI Taxonomy" id="441119"/>
    <lineage>
        <taxon>Bacteria</taxon>
        <taxon>Pseudomonadati</taxon>
        <taxon>Pseudomonadota</taxon>
        <taxon>Alphaproteobacteria</taxon>
        <taxon>Rhodobacterales</taxon>
        <taxon>Roseobacteraceae</taxon>
        <taxon>Tranquillimonas</taxon>
    </lineage>
</organism>
<dbReference type="EMBL" id="FOXA01000014">
    <property type="protein sequence ID" value="SFP85129.1"/>
    <property type="molecule type" value="Genomic_DNA"/>
</dbReference>
<dbReference type="InterPro" id="IPR058248">
    <property type="entry name" value="Lxx211020-like"/>
</dbReference>
<dbReference type="Pfam" id="PF04314">
    <property type="entry name" value="PCuAC"/>
    <property type="match status" value="1"/>
</dbReference>
<accession>A0A1I5TQ03</accession>
<gene>
    <name evidence="2" type="ORF">SAMN04488047_11466</name>
</gene>
<dbReference type="Gene3D" id="2.60.40.1890">
    <property type="entry name" value="PCu(A)C copper chaperone"/>
    <property type="match status" value="1"/>
</dbReference>
<proteinExistence type="predicted"/>
<evidence type="ECO:0000313" key="2">
    <source>
        <dbReference type="EMBL" id="SFP85129.1"/>
    </source>
</evidence>
<evidence type="ECO:0000313" key="3">
    <source>
        <dbReference type="Proteomes" id="UP000199356"/>
    </source>
</evidence>
<dbReference type="AlphaFoldDB" id="A0A1I5TQ03"/>
<dbReference type="PANTHER" id="PTHR36302">
    <property type="entry name" value="BLR7088 PROTEIN"/>
    <property type="match status" value="1"/>
</dbReference>
<name>A0A1I5TQ03_9RHOB</name>
<keyword evidence="3" id="KW-1185">Reference proteome</keyword>
<feature type="chain" id="PRO_5011453674" description="Copper(I)-binding protein" evidence="1">
    <location>
        <begin position="24"/>
        <end position="153"/>
    </location>
</feature>
<dbReference type="OrthoDB" id="9796962at2"/>
<dbReference type="PANTHER" id="PTHR36302:SF1">
    <property type="entry name" value="COPPER CHAPERONE PCU(A)C"/>
    <property type="match status" value="1"/>
</dbReference>
<dbReference type="RefSeq" id="WP_093424097.1">
    <property type="nucleotide sequence ID" value="NZ_FOXA01000014.1"/>
</dbReference>
<evidence type="ECO:0000256" key="1">
    <source>
        <dbReference type="SAM" id="SignalP"/>
    </source>
</evidence>
<dbReference type="Proteomes" id="UP000199356">
    <property type="component" value="Unassembled WGS sequence"/>
</dbReference>
<evidence type="ECO:0008006" key="4">
    <source>
        <dbReference type="Google" id="ProtNLM"/>
    </source>
</evidence>
<dbReference type="InterPro" id="IPR036182">
    <property type="entry name" value="PCuAC_sf"/>
</dbReference>
<protein>
    <recommendedName>
        <fullName evidence="4">Copper(I)-binding protein</fullName>
    </recommendedName>
</protein>
<dbReference type="InterPro" id="IPR007410">
    <property type="entry name" value="LpqE-like"/>
</dbReference>
<dbReference type="STRING" id="441119.SAMN04488047_11466"/>